<sequence length="124" mass="13081">MGCGPVSEYVSEDEALQRFVAHSNLCFAVGGADSLATLELLLTTKVINIGPRKGGSRKGAARAAGPPAGAGQRHRPRGPAVRRYGGRARTAARSARSPLVTVCWTADRSNPSCTGPGRWRRRPS</sequence>
<gene>
    <name evidence="2" type="ORF">GCM10009802_41070</name>
</gene>
<evidence type="ECO:0000256" key="1">
    <source>
        <dbReference type="SAM" id="MobiDB-lite"/>
    </source>
</evidence>
<keyword evidence="3" id="KW-1185">Reference proteome</keyword>
<comment type="caution">
    <text evidence="2">The sequence shown here is derived from an EMBL/GenBank/DDBJ whole genome shotgun (WGS) entry which is preliminary data.</text>
</comment>
<feature type="compositionally biased region" description="Low complexity" evidence="1">
    <location>
        <begin position="78"/>
        <end position="96"/>
    </location>
</feature>
<dbReference type="Proteomes" id="UP001500443">
    <property type="component" value="Unassembled WGS sequence"/>
</dbReference>
<proteinExistence type="predicted"/>
<feature type="compositionally biased region" description="Low complexity" evidence="1">
    <location>
        <begin position="61"/>
        <end position="71"/>
    </location>
</feature>
<protein>
    <submittedName>
        <fullName evidence="2">Uncharacterized protein</fullName>
    </submittedName>
</protein>
<feature type="region of interest" description="Disordered" evidence="1">
    <location>
        <begin position="51"/>
        <end position="96"/>
    </location>
</feature>
<evidence type="ECO:0000313" key="3">
    <source>
        <dbReference type="Proteomes" id="UP001500443"/>
    </source>
</evidence>
<dbReference type="EMBL" id="BAAAPF010000146">
    <property type="protein sequence ID" value="GAA2132661.1"/>
    <property type="molecule type" value="Genomic_DNA"/>
</dbReference>
<reference evidence="2 3" key="1">
    <citation type="journal article" date="2019" name="Int. J. Syst. Evol. Microbiol.">
        <title>The Global Catalogue of Microorganisms (GCM) 10K type strain sequencing project: providing services to taxonomists for standard genome sequencing and annotation.</title>
        <authorList>
            <consortium name="The Broad Institute Genomics Platform"/>
            <consortium name="The Broad Institute Genome Sequencing Center for Infectious Disease"/>
            <person name="Wu L."/>
            <person name="Ma J."/>
        </authorList>
    </citation>
    <scope>NUCLEOTIDE SEQUENCE [LARGE SCALE GENOMIC DNA]</scope>
    <source>
        <strain evidence="2 3">JCM 15481</strain>
    </source>
</reference>
<evidence type="ECO:0000313" key="2">
    <source>
        <dbReference type="EMBL" id="GAA2132661.1"/>
    </source>
</evidence>
<name>A0ABN2YUH0_9ACTN</name>
<accession>A0ABN2YUH0</accession>
<organism evidence="2 3">
    <name type="scientific">Streptomyces synnematoformans</name>
    <dbReference type="NCBI Taxonomy" id="415721"/>
    <lineage>
        <taxon>Bacteria</taxon>
        <taxon>Bacillati</taxon>
        <taxon>Actinomycetota</taxon>
        <taxon>Actinomycetes</taxon>
        <taxon>Kitasatosporales</taxon>
        <taxon>Streptomycetaceae</taxon>
        <taxon>Streptomyces</taxon>
    </lineage>
</organism>